<dbReference type="InterPro" id="IPR045428">
    <property type="entry name" value="EACC1"/>
</dbReference>
<keyword evidence="2" id="KW-1185">Reference proteome</keyword>
<dbReference type="Pfam" id="PF19953">
    <property type="entry name" value="EACC1"/>
    <property type="match status" value="1"/>
</dbReference>
<protein>
    <submittedName>
        <fullName evidence="1">Uncharacterized protein</fullName>
    </submittedName>
</protein>
<reference evidence="1 2" key="1">
    <citation type="submission" date="2015-07" db="EMBL/GenBank/DDBJ databases">
        <title>Genome sequencing of Kibdelosporangium phytohabitans.</title>
        <authorList>
            <person name="Qin S."/>
            <person name="Xing K."/>
        </authorList>
    </citation>
    <scope>NUCLEOTIDE SEQUENCE [LARGE SCALE GENOMIC DNA]</scope>
    <source>
        <strain evidence="1 2">KLBMP1111</strain>
    </source>
</reference>
<dbReference type="EMBL" id="CP012752">
    <property type="protein sequence ID" value="ALG12788.1"/>
    <property type="molecule type" value="Genomic_DNA"/>
</dbReference>
<accession>A0A0N9I9T1</accession>
<dbReference type="AlphaFoldDB" id="A0A0N9I9T1"/>
<evidence type="ECO:0000313" key="1">
    <source>
        <dbReference type="EMBL" id="ALG12788.1"/>
    </source>
</evidence>
<evidence type="ECO:0000313" key="2">
    <source>
        <dbReference type="Proteomes" id="UP000063699"/>
    </source>
</evidence>
<name>A0A0N9I9T1_9PSEU</name>
<dbReference type="KEGG" id="kphy:AOZ06_43325"/>
<dbReference type="RefSeq" id="WP_054294680.1">
    <property type="nucleotide sequence ID" value="NZ_CP012752.1"/>
</dbReference>
<dbReference type="OrthoDB" id="3400184at2"/>
<dbReference type="Proteomes" id="UP000063699">
    <property type="component" value="Chromosome"/>
</dbReference>
<dbReference type="STRING" id="860235.AOZ06_43325"/>
<sequence>MAEENASITVDGTEDDLRSLGNWLRDEDDLRGRVKLDAAPIEEGEMGAVLDAVVVLLTSATAGTLIRSVKDWLIVTRNAKKVTLKLTSKDGGKLELSVGSAKDAETALEAARKFLGE</sequence>
<organism evidence="1 2">
    <name type="scientific">Kibdelosporangium phytohabitans</name>
    <dbReference type="NCBI Taxonomy" id="860235"/>
    <lineage>
        <taxon>Bacteria</taxon>
        <taxon>Bacillati</taxon>
        <taxon>Actinomycetota</taxon>
        <taxon>Actinomycetes</taxon>
        <taxon>Pseudonocardiales</taxon>
        <taxon>Pseudonocardiaceae</taxon>
        <taxon>Kibdelosporangium</taxon>
    </lineage>
</organism>
<proteinExistence type="predicted"/>
<gene>
    <name evidence="1" type="ORF">AOZ06_43325</name>
</gene>